<protein>
    <recommendedName>
        <fullName evidence="5">Transmembrane protein</fullName>
    </recommendedName>
</protein>
<evidence type="ECO:0008006" key="5">
    <source>
        <dbReference type="Google" id="ProtNLM"/>
    </source>
</evidence>
<proteinExistence type="predicted"/>
<keyword evidence="4" id="KW-1185">Reference proteome</keyword>
<gene>
    <name evidence="3" type="ORF">SLS62_006335</name>
</gene>
<organism evidence="3 4">
    <name type="scientific">Diatrype stigma</name>
    <dbReference type="NCBI Taxonomy" id="117547"/>
    <lineage>
        <taxon>Eukaryota</taxon>
        <taxon>Fungi</taxon>
        <taxon>Dikarya</taxon>
        <taxon>Ascomycota</taxon>
        <taxon>Pezizomycotina</taxon>
        <taxon>Sordariomycetes</taxon>
        <taxon>Xylariomycetidae</taxon>
        <taxon>Xylariales</taxon>
        <taxon>Diatrypaceae</taxon>
        <taxon>Diatrype</taxon>
    </lineage>
</organism>
<evidence type="ECO:0000313" key="3">
    <source>
        <dbReference type="EMBL" id="KAK7751674.1"/>
    </source>
</evidence>
<keyword evidence="2" id="KW-0812">Transmembrane</keyword>
<feature type="transmembrane region" description="Helical" evidence="2">
    <location>
        <begin position="20"/>
        <end position="39"/>
    </location>
</feature>
<dbReference type="AlphaFoldDB" id="A0AAN9UMP3"/>
<keyword evidence="2" id="KW-1133">Transmembrane helix</keyword>
<evidence type="ECO:0000256" key="1">
    <source>
        <dbReference type="SAM" id="MobiDB-lite"/>
    </source>
</evidence>
<sequence>MAAEAGSSHPTEYLHEGNWTPMFVFIALIPVIAVAVMLYSNWADRASERAGTDIEMAATYASVYQRIWFPWRDAVSASEGGRRAGPSTTATAGPSRPPVLPASFRAGVNSNSGGSAEQSSSANTKKHLAPNVSVTVTAPTPSPPPPAPAAAPRVPEPAARRPRSRPLQPYDHRNTTSRNERWGEGPHGYGSRRDTQRTRTPAKPEFQDVPF</sequence>
<evidence type="ECO:0000313" key="4">
    <source>
        <dbReference type="Proteomes" id="UP001320420"/>
    </source>
</evidence>
<feature type="compositionally biased region" description="Basic and acidic residues" evidence="1">
    <location>
        <begin position="170"/>
        <end position="184"/>
    </location>
</feature>
<feature type="compositionally biased region" description="Low complexity" evidence="1">
    <location>
        <begin position="109"/>
        <end position="139"/>
    </location>
</feature>
<comment type="caution">
    <text evidence="3">The sequence shown here is derived from an EMBL/GenBank/DDBJ whole genome shotgun (WGS) entry which is preliminary data.</text>
</comment>
<reference evidence="3 4" key="1">
    <citation type="submission" date="2024-02" db="EMBL/GenBank/DDBJ databases">
        <title>De novo assembly and annotation of 12 fungi associated with fruit tree decline syndrome in Ontario, Canada.</title>
        <authorList>
            <person name="Sulman M."/>
            <person name="Ellouze W."/>
            <person name="Ilyukhin E."/>
        </authorList>
    </citation>
    <scope>NUCLEOTIDE SEQUENCE [LARGE SCALE GENOMIC DNA]</scope>
    <source>
        <strain evidence="3 4">M11/M66-122</strain>
    </source>
</reference>
<accession>A0AAN9UMP3</accession>
<name>A0AAN9UMP3_9PEZI</name>
<feature type="compositionally biased region" description="Pro residues" evidence="1">
    <location>
        <begin position="140"/>
        <end position="149"/>
    </location>
</feature>
<dbReference type="Proteomes" id="UP001320420">
    <property type="component" value="Unassembled WGS sequence"/>
</dbReference>
<dbReference type="EMBL" id="JAKJXP020000046">
    <property type="protein sequence ID" value="KAK7751674.1"/>
    <property type="molecule type" value="Genomic_DNA"/>
</dbReference>
<feature type="region of interest" description="Disordered" evidence="1">
    <location>
        <begin position="78"/>
        <end position="211"/>
    </location>
</feature>
<keyword evidence="2" id="KW-0472">Membrane</keyword>
<evidence type="ECO:0000256" key="2">
    <source>
        <dbReference type="SAM" id="Phobius"/>
    </source>
</evidence>